<dbReference type="Proteomes" id="UP000006038">
    <property type="component" value="Unassembled WGS sequence"/>
</dbReference>
<name>J3LBM8_ORYBR</name>
<keyword evidence="2" id="KW-1185">Reference proteome</keyword>
<proteinExistence type="predicted"/>
<reference evidence="1" key="1">
    <citation type="submission" date="2013-04" db="UniProtKB">
        <authorList>
            <consortium name="EnsemblPlants"/>
        </authorList>
    </citation>
    <scope>IDENTIFICATION</scope>
</reference>
<dbReference type="Gramene" id="OB02G20450.1">
    <property type="protein sequence ID" value="OB02G20450.1"/>
    <property type="gene ID" value="OB02G20450"/>
</dbReference>
<dbReference type="HOGENOM" id="CLU_2403161_0_0_1"/>
<sequence length="93" mass="9694">MMRGGEGTGGGLGMQARVWGGWVRRNRKAYRGGGGLVAALRLAEEEGAGHTTHSVNEEEEGDANQSIRLTVQEGEEAMVRDGVSSLADVVGPG</sequence>
<evidence type="ECO:0000313" key="2">
    <source>
        <dbReference type="Proteomes" id="UP000006038"/>
    </source>
</evidence>
<protein>
    <submittedName>
        <fullName evidence="1">Uncharacterized protein</fullName>
    </submittedName>
</protein>
<accession>J3LBM8</accession>
<evidence type="ECO:0000313" key="1">
    <source>
        <dbReference type="EnsemblPlants" id="OB02G20450.1"/>
    </source>
</evidence>
<organism evidence="1">
    <name type="scientific">Oryza brachyantha</name>
    <name type="common">malo sina</name>
    <dbReference type="NCBI Taxonomy" id="4533"/>
    <lineage>
        <taxon>Eukaryota</taxon>
        <taxon>Viridiplantae</taxon>
        <taxon>Streptophyta</taxon>
        <taxon>Embryophyta</taxon>
        <taxon>Tracheophyta</taxon>
        <taxon>Spermatophyta</taxon>
        <taxon>Magnoliopsida</taxon>
        <taxon>Liliopsida</taxon>
        <taxon>Poales</taxon>
        <taxon>Poaceae</taxon>
        <taxon>BOP clade</taxon>
        <taxon>Oryzoideae</taxon>
        <taxon>Oryzeae</taxon>
        <taxon>Oryzinae</taxon>
        <taxon>Oryza</taxon>
    </lineage>
</organism>
<dbReference type="AlphaFoldDB" id="J3LBM8"/>
<dbReference type="EnsemblPlants" id="OB02G20450.1">
    <property type="protein sequence ID" value="OB02G20450.1"/>
    <property type="gene ID" value="OB02G20450"/>
</dbReference>